<reference evidence="2" key="1">
    <citation type="journal article" date="2018" name="Genome Biol.">
        <title>SKESA: strategic k-mer extension for scrupulous assemblies.</title>
        <authorList>
            <person name="Souvorov A."/>
            <person name="Agarwala R."/>
            <person name="Lipman D.J."/>
        </authorList>
    </citation>
    <scope>NUCLEOTIDE SEQUENCE</scope>
    <source>
        <strain evidence="2">C25</strain>
    </source>
</reference>
<dbReference type="Pfam" id="PF04233">
    <property type="entry name" value="Phage_Mu_F"/>
    <property type="match status" value="1"/>
</dbReference>
<proteinExistence type="predicted"/>
<dbReference type="Proteomes" id="UP000855421">
    <property type="component" value="Unassembled WGS sequence"/>
</dbReference>
<feature type="domain" description="Phage head morphogenesis" evidence="1">
    <location>
        <begin position="150"/>
        <end position="249"/>
    </location>
</feature>
<dbReference type="RefSeq" id="WP_110035225.1">
    <property type="nucleotide sequence ID" value="NZ_PJTE01000014.1"/>
</dbReference>
<reference evidence="2" key="2">
    <citation type="submission" date="2020-07" db="EMBL/GenBank/DDBJ databases">
        <authorList>
            <consortium name="NCBI Pathogen Detection Project"/>
        </authorList>
    </citation>
    <scope>NUCLEOTIDE SEQUENCE</scope>
    <source>
        <strain evidence="2">C25</strain>
    </source>
</reference>
<evidence type="ECO:0000259" key="1">
    <source>
        <dbReference type="Pfam" id="PF04233"/>
    </source>
</evidence>
<dbReference type="AlphaFoldDB" id="A0AAN5ND91"/>
<dbReference type="InterPro" id="IPR006528">
    <property type="entry name" value="Phage_head_morphogenesis_dom"/>
</dbReference>
<dbReference type="EMBL" id="DACTBT010000028">
    <property type="protein sequence ID" value="HAT4299488.1"/>
    <property type="molecule type" value="Genomic_DNA"/>
</dbReference>
<organism evidence="2 3">
    <name type="scientific">Clostridium perfringens</name>
    <dbReference type="NCBI Taxonomy" id="1502"/>
    <lineage>
        <taxon>Bacteria</taxon>
        <taxon>Bacillati</taxon>
        <taxon>Bacillota</taxon>
        <taxon>Clostridia</taxon>
        <taxon>Eubacteriales</taxon>
        <taxon>Clostridiaceae</taxon>
        <taxon>Clostridium</taxon>
    </lineage>
</organism>
<evidence type="ECO:0000313" key="2">
    <source>
        <dbReference type="EMBL" id="HAT4299488.1"/>
    </source>
</evidence>
<accession>A0AAN5ND91</accession>
<gene>
    <name evidence="2" type="ORF">I9063_002892</name>
</gene>
<sequence>MNNFEDFVKSLFENSYFNLEEVNKKKEEDKKELLNEIGWLLLVYFIEDGFLKIPKSTQKTLYNRFSKKILDMFSNETEQERATVTEILENTLHESSIFYDLEFKVELNKNAKVTGELINKDAQKFIKKKYKGSTFSKRIWENNNKISKELQNEIEKLLKGETSVNEIKKNIEDRFETSKYNAKRLVDTEVARVHDEVFKKYCKDNGIEELIYKATFCNTCKDCRKDHNKVFKIDEAPHLPRHPNCKCYFSIKNIYT</sequence>
<dbReference type="NCBIfam" id="TIGR01641">
    <property type="entry name" value="phageSPP1_gp7"/>
    <property type="match status" value="1"/>
</dbReference>
<comment type="caution">
    <text evidence="2">The sequence shown here is derived from an EMBL/GenBank/DDBJ whole genome shotgun (WGS) entry which is preliminary data.</text>
</comment>
<name>A0AAN5ND91_CLOPF</name>
<protein>
    <recommendedName>
        <fullName evidence="1">Phage head morphogenesis domain-containing protein</fullName>
    </recommendedName>
</protein>
<evidence type="ECO:0000313" key="3">
    <source>
        <dbReference type="Proteomes" id="UP000855421"/>
    </source>
</evidence>